<dbReference type="PROSITE" id="PS51007">
    <property type="entry name" value="CYTC"/>
    <property type="match status" value="1"/>
</dbReference>
<dbReference type="PANTHER" id="PTHR11961">
    <property type="entry name" value="CYTOCHROME C"/>
    <property type="match status" value="1"/>
</dbReference>
<dbReference type="Proteomes" id="UP000306585">
    <property type="component" value="Unassembled WGS sequence"/>
</dbReference>
<dbReference type="SUPFAM" id="SSF46626">
    <property type="entry name" value="Cytochrome c"/>
    <property type="match status" value="1"/>
</dbReference>
<keyword evidence="2 6" id="KW-0349">Heme</keyword>
<feature type="domain" description="Cytochrome c" evidence="7">
    <location>
        <begin position="1"/>
        <end position="94"/>
    </location>
</feature>
<dbReference type="InterPro" id="IPR002327">
    <property type="entry name" value="Cyt_c_1A/1B"/>
</dbReference>
<gene>
    <name evidence="8" type="ORF">FEF65_08135</name>
</gene>
<dbReference type="OrthoDB" id="5296246at2"/>
<evidence type="ECO:0000256" key="4">
    <source>
        <dbReference type="ARBA" id="ARBA00022982"/>
    </source>
</evidence>
<organism evidence="8 9">
    <name type="scientific">Mariprofundus erugo</name>
    <dbReference type="NCBI Taxonomy" id="2528639"/>
    <lineage>
        <taxon>Bacteria</taxon>
        <taxon>Pseudomonadati</taxon>
        <taxon>Pseudomonadota</taxon>
        <taxon>Candidatius Mariprofundia</taxon>
        <taxon>Mariprofundales</taxon>
        <taxon>Mariprofundaceae</taxon>
        <taxon>Mariprofundus</taxon>
    </lineage>
</organism>
<dbReference type="AlphaFoldDB" id="A0A5R9GK01"/>
<reference evidence="8 9" key="1">
    <citation type="journal article" date="2019" name="Appl. Environ. Microbiol.">
        <title>Environmental Evidence and Genomic Insight of Iron-oxidizing Bacteria Preference Towards More Corrosion Resistant Stainless Steel at Higher Salinities.</title>
        <authorList>
            <person name="Garrison C.E."/>
            <person name="Price K.A."/>
            <person name="Field E.K."/>
        </authorList>
    </citation>
    <scope>NUCLEOTIDE SEQUENCE [LARGE SCALE GENOMIC DNA]</scope>
    <source>
        <strain evidence="8 9">P3</strain>
    </source>
</reference>
<dbReference type="Gene3D" id="1.10.760.10">
    <property type="entry name" value="Cytochrome c-like domain"/>
    <property type="match status" value="1"/>
</dbReference>
<comment type="caution">
    <text evidence="8">The sequence shown here is derived from an EMBL/GenBank/DDBJ whole genome shotgun (WGS) entry which is preliminary data.</text>
</comment>
<accession>A0A5R9GK01</accession>
<dbReference type="InterPro" id="IPR036909">
    <property type="entry name" value="Cyt_c-like_dom_sf"/>
</dbReference>
<dbReference type="GO" id="GO:0020037">
    <property type="term" value="F:heme binding"/>
    <property type="evidence" value="ECO:0007669"/>
    <property type="project" value="InterPro"/>
</dbReference>
<dbReference type="InterPro" id="IPR009056">
    <property type="entry name" value="Cyt_c-like_dom"/>
</dbReference>
<evidence type="ECO:0000256" key="1">
    <source>
        <dbReference type="ARBA" id="ARBA00022448"/>
    </source>
</evidence>
<proteinExistence type="predicted"/>
<dbReference type="GO" id="GO:0009055">
    <property type="term" value="F:electron transfer activity"/>
    <property type="evidence" value="ECO:0007669"/>
    <property type="project" value="InterPro"/>
</dbReference>
<dbReference type="EMBL" id="VBRY01000007">
    <property type="protein sequence ID" value="TLS66926.1"/>
    <property type="molecule type" value="Genomic_DNA"/>
</dbReference>
<evidence type="ECO:0000313" key="8">
    <source>
        <dbReference type="EMBL" id="TLS66926.1"/>
    </source>
</evidence>
<dbReference type="PRINTS" id="PR00604">
    <property type="entry name" value="CYTCHRMECIAB"/>
</dbReference>
<evidence type="ECO:0000256" key="6">
    <source>
        <dbReference type="PROSITE-ProRule" id="PRU00433"/>
    </source>
</evidence>
<keyword evidence="4" id="KW-0249">Electron transport</keyword>
<keyword evidence="5 6" id="KW-0408">Iron</keyword>
<keyword evidence="1" id="KW-0813">Transport</keyword>
<name>A0A5R9GK01_9PROT</name>
<protein>
    <submittedName>
        <fullName evidence="8">Cytochrome C</fullName>
    </submittedName>
</protein>
<keyword evidence="9" id="KW-1185">Reference proteome</keyword>
<evidence type="ECO:0000256" key="5">
    <source>
        <dbReference type="ARBA" id="ARBA00023004"/>
    </source>
</evidence>
<evidence type="ECO:0000259" key="7">
    <source>
        <dbReference type="PROSITE" id="PS51007"/>
    </source>
</evidence>
<dbReference type="GO" id="GO:0046872">
    <property type="term" value="F:metal ion binding"/>
    <property type="evidence" value="ECO:0007669"/>
    <property type="project" value="UniProtKB-KW"/>
</dbReference>
<sequence>MACHNMTAIRKVGPGLQGIVGRKAGQMADMKYSSSLSSADWSWDEKNLALWLCDSKAAIVTLTGNPSASTKMPAQRVCDGSAQADLIAYLRTVK</sequence>
<evidence type="ECO:0000256" key="2">
    <source>
        <dbReference type="ARBA" id="ARBA00022617"/>
    </source>
</evidence>
<keyword evidence="3 6" id="KW-0479">Metal-binding</keyword>
<evidence type="ECO:0000313" key="9">
    <source>
        <dbReference type="Proteomes" id="UP000306585"/>
    </source>
</evidence>
<evidence type="ECO:0000256" key="3">
    <source>
        <dbReference type="ARBA" id="ARBA00022723"/>
    </source>
</evidence>